<proteinExistence type="predicted"/>
<keyword evidence="1" id="KW-1133">Transmembrane helix</keyword>
<feature type="transmembrane region" description="Helical" evidence="1">
    <location>
        <begin position="12"/>
        <end position="37"/>
    </location>
</feature>
<keyword evidence="1" id="KW-0812">Transmembrane</keyword>
<dbReference type="Proteomes" id="UP000295719">
    <property type="component" value="Unassembled WGS sequence"/>
</dbReference>
<keyword evidence="1" id="KW-0472">Membrane</keyword>
<gene>
    <name evidence="2" type="ORF">EDC52_1224</name>
</gene>
<protein>
    <submittedName>
        <fullName evidence="2">Uncharacterized protein</fullName>
    </submittedName>
</protein>
<reference evidence="2 3" key="1">
    <citation type="submission" date="2019-03" db="EMBL/GenBank/DDBJ databases">
        <title>Genomic Encyclopedia of Type Strains, Phase IV (KMG-IV): sequencing the most valuable type-strain genomes for metagenomic binning, comparative biology and taxonomic classification.</title>
        <authorList>
            <person name="Goeker M."/>
        </authorList>
    </citation>
    <scope>NUCLEOTIDE SEQUENCE [LARGE SCALE GENOMIC DNA]</scope>
    <source>
        <strain evidence="2 3">DSM 19580</strain>
    </source>
</reference>
<sequence length="85" mass="9777">MEKINLNDLIILIFYCICILFGAVMIGYLITAFIVYFKIGIFNLDWKEILFTSLKKGSVGGSILGLGIWIKGKLRERQDRNDIFK</sequence>
<evidence type="ECO:0000313" key="3">
    <source>
        <dbReference type="Proteomes" id="UP000295719"/>
    </source>
</evidence>
<dbReference type="EMBL" id="SMCR01000022">
    <property type="protein sequence ID" value="TCV91094.1"/>
    <property type="molecule type" value="Genomic_DNA"/>
</dbReference>
<name>A0A4R3YJC6_9GAMM</name>
<dbReference type="AlphaFoldDB" id="A0A4R3YJC6"/>
<feature type="transmembrane region" description="Helical" evidence="1">
    <location>
        <begin position="49"/>
        <end position="70"/>
    </location>
</feature>
<comment type="caution">
    <text evidence="2">The sequence shown here is derived from an EMBL/GenBank/DDBJ whole genome shotgun (WGS) entry which is preliminary data.</text>
</comment>
<evidence type="ECO:0000256" key="1">
    <source>
        <dbReference type="SAM" id="Phobius"/>
    </source>
</evidence>
<organism evidence="2 3">
    <name type="scientific">Biostraticola tofi</name>
    <dbReference type="NCBI Taxonomy" id="466109"/>
    <lineage>
        <taxon>Bacteria</taxon>
        <taxon>Pseudomonadati</taxon>
        <taxon>Pseudomonadota</taxon>
        <taxon>Gammaproteobacteria</taxon>
        <taxon>Enterobacterales</taxon>
        <taxon>Bruguierivoracaceae</taxon>
        <taxon>Biostraticola</taxon>
    </lineage>
</organism>
<accession>A0A4R3YJC6</accession>
<keyword evidence="3" id="KW-1185">Reference proteome</keyword>
<evidence type="ECO:0000313" key="2">
    <source>
        <dbReference type="EMBL" id="TCV91094.1"/>
    </source>
</evidence>